<dbReference type="InterPro" id="IPR008254">
    <property type="entry name" value="Flavodoxin/NO_synth"/>
</dbReference>
<dbReference type="InterPro" id="IPR029039">
    <property type="entry name" value="Flavoprotein-like_sf"/>
</dbReference>
<gene>
    <name evidence="2" type="ORF">LSJ_1772c</name>
</gene>
<dbReference type="GO" id="GO:0016651">
    <property type="term" value="F:oxidoreductase activity, acting on NAD(P)H"/>
    <property type="evidence" value="ECO:0007669"/>
    <property type="project" value="UniProtKB-ARBA"/>
</dbReference>
<sequence length="190" mass="21943">MLILGILVVIVIIALIWRYFSHLVNPTDTKVEGEINNSLILYFSPARKTKRLAHLVQQETNADIIEIESVKEYSGDDKARAFREWITGATPEVKNKLDNIDKYDVVYLAYPIWYDTAPMIMKQVIKKHNFSNKYVVPVVSLNKASQGSGRSIRLIRHHAPRAKVLPRLLLQDDGKDLQRIQEYLKQINMK</sequence>
<proteinExistence type="predicted"/>
<dbReference type="Proteomes" id="UP000029488">
    <property type="component" value="Chromosome"/>
</dbReference>
<dbReference type="GO" id="GO:0010181">
    <property type="term" value="F:FMN binding"/>
    <property type="evidence" value="ECO:0007669"/>
    <property type="project" value="InterPro"/>
</dbReference>
<organism evidence="2 3">
    <name type="scientific">Ligilactobacillus salivarius</name>
    <dbReference type="NCBI Taxonomy" id="1624"/>
    <lineage>
        <taxon>Bacteria</taxon>
        <taxon>Bacillati</taxon>
        <taxon>Bacillota</taxon>
        <taxon>Bacilli</taxon>
        <taxon>Lactobacillales</taxon>
        <taxon>Lactobacillaceae</taxon>
        <taxon>Ligilactobacillus</taxon>
    </lineage>
</organism>
<evidence type="ECO:0000313" key="2">
    <source>
        <dbReference type="EMBL" id="AIR11408.1"/>
    </source>
</evidence>
<dbReference type="Pfam" id="PF12682">
    <property type="entry name" value="Flavodoxin_4"/>
    <property type="match status" value="1"/>
</dbReference>
<dbReference type="RefSeq" id="WP_044005551.1">
    <property type="nucleotide sequence ID" value="NZ_CP007646.1"/>
</dbReference>
<dbReference type="PANTHER" id="PTHR39201">
    <property type="entry name" value="EXPORTED PROTEIN-RELATED"/>
    <property type="match status" value="1"/>
</dbReference>
<dbReference type="Gene3D" id="3.40.50.360">
    <property type="match status" value="1"/>
</dbReference>
<dbReference type="PANTHER" id="PTHR39201:SF1">
    <property type="entry name" value="FLAVODOXIN-LIKE DOMAIN-CONTAINING PROTEIN"/>
    <property type="match status" value="1"/>
</dbReference>
<evidence type="ECO:0000259" key="1">
    <source>
        <dbReference type="Pfam" id="PF12682"/>
    </source>
</evidence>
<protein>
    <recommendedName>
        <fullName evidence="1">Flavodoxin-like domain-containing protein</fullName>
    </recommendedName>
</protein>
<evidence type="ECO:0000313" key="3">
    <source>
        <dbReference type="Proteomes" id="UP000029488"/>
    </source>
</evidence>
<dbReference type="KEGG" id="lsj:LSJ_1772c"/>
<dbReference type="SUPFAM" id="SSF52218">
    <property type="entry name" value="Flavoproteins"/>
    <property type="match status" value="1"/>
</dbReference>
<accession>A0A089QHW4</accession>
<dbReference type="EMBL" id="CP007646">
    <property type="protein sequence ID" value="AIR11408.1"/>
    <property type="molecule type" value="Genomic_DNA"/>
</dbReference>
<reference evidence="2 3" key="1">
    <citation type="journal article" date="2014" name="BMC Genomics">
        <title>Unusual genome complexity in Lactobacillus salivarius JCM1046.</title>
        <authorList>
            <person name="Raftis E.J."/>
            <person name="Forde B.M."/>
            <person name="Claesson M.J."/>
            <person name="O'Toole P.W."/>
        </authorList>
    </citation>
    <scope>NUCLEOTIDE SEQUENCE [LARGE SCALE GENOMIC DNA]</scope>
    <source>
        <strain evidence="2 3">JCM1046</strain>
    </source>
</reference>
<dbReference type="AlphaFoldDB" id="A0A089QHW4"/>
<feature type="domain" description="Flavodoxin-like" evidence="1">
    <location>
        <begin position="39"/>
        <end position="172"/>
    </location>
</feature>
<name>A0A089QHW4_9LACO</name>